<protein>
    <submittedName>
        <fullName evidence="2">Oligosaccharyltransferase complex subunit</fullName>
    </submittedName>
</protein>
<proteinExistence type="predicted"/>
<evidence type="ECO:0000313" key="2">
    <source>
        <dbReference type="WBParaSite" id="JU765_v2.g14525.t2"/>
    </source>
</evidence>
<dbReference type="WBParaSite" id="JU765_v2.g14525.t2">
    <property type="protein sequence ID" value="JU765_v2.g14525.t2"/>
    <property type="gene ID" value="JU765_v2.g14525"/>
</dbReference>
<accession>A0AC34QAG6</accession>
<sequence length="159" mass="18128">MEAILDKTIFAVIDPPNLRLTVPRWFQLPSPMTVFAFLLATYFIVCGGVVYDIINEPPSVGSYVDDRGIRSYVDDRGISRPQAILPYRINGQYIMEGLVGSFMYCLGAVGFIILDNCNSPMTTKNNRLIMLGCGFFFVLLSYLTTRWFLRIKVPDYMER</sequence>
<reference evidence="2" key="1">
    <citation type="submission" date="2022-11" db="UniProtKB">
        <authorList>
            <consortium name="WormBaseParasite"/>
        </authorList>
    </citation>
    <scope>IDENTIFICATION</scope>
</reference>
<organism evidence="1 2">
    <name type="scientific">Panagrolaimus sp. JU765</name>
    <dbReference type="NCBI Taxonomy" id="591449"/>
    <lineage>
        <taxon>Eukaryota</taxon>
        <taxon>Metazoa</taxon>
        <taxon>Ecdysozoa</taxon>
        <taxon>Nematoda</taxon>
        <taxon>Chromadorea</taxon>
        <taxon>Rhabditida</taxon>
        <taxon>Tylenchina</taxon>
        <taxon>Panagrolaimomorpha</taxon>
        <taxon>Panagrolaimoidea</taxon>
        <taxon>Panagrolaimidae</taxon>
        <taxon>Panagrolaimus</taxon>
    </lineage>
</organism>
<dbReference type="Proteomes" id="UP000887576">
    <property type="component" value="Unplaced"/>
</dbReference>
<name>A0AC34QAG6_9BILA</name>
<evidence type="ECO:0000313" key="1">
    <source>
        <dbReference type="Proteomes" id="UP000887576"/>
    </source>
</evidence>